<evidence type="ECO:0000256" key="1">
    <source>
        <dbReference type="ARBA" id="ARBA00008987"/>
    </source>
</evidence>
<evidence type="ECO:0000256" key="7">
    <source>
        <dbReference type="NCBIfam" id="TIGR01068"/>
    </source>
</evidence>
<dbReference type="Gene3D" id="3.40.30.10">
    <property type="entry name" value="Glutaredoxin"/>
    <property type="match status" value="1"/>
</dbReference>
<dbReference type="PIRSF" id="PIRSF000077">
    <property type="entry name" value="Thioredoxin"/>
    <property type="match status" value="1"/>
</dbReference>
<evidence type="ECO:0000256" key="9">
    <source>
        <dbReference type="PIRSR" id="PIRSR000077-1"/>
    </source>
</evidence>
<feature type="domain" description="Thioredoxin" evidence="11">
    <location>
        <begin position="1"/>
        <end position="103"/>
    </location>
</feature>
<accession>A0A923L132</accession>
<dbReference type="RefSeq" id="WP_186887897.1">
    <property type="nucleotide sequence ID" value="NZ_JACONZ010000002.1"/>
</dbReference>
<protein>
    <recommendedName>
        <fullName evidence="2 7">Thioredoxin</fullName>
    </recommendedName>
</protein>
<dbReference type="PROSITE" id="PS00194">
    <property type="entry name" value="THIOREDOXIN_1"/>
    <property type="match status" value="1"/>
</dbReference>
<evidence type="ECO:0000256" key="5">
    <source>
        <dbReference type="ARBA" id="ARBA00023157"/>
    </source>
</evidence>
<dbReference type="InterPro" id="IPR036249">
    <property type="entry name" value="Thioredoxin-like_sf"/>
</dbReference>
<reference evidence="12" key="1">
    <citation type="submission" date="2020-08" db="EMBL/GenBank/DDBJ databases">
        <title>Genome public.</title>
        <authorList>
            <person name="Liu C."/>
            <person name="Sun Q."/>
        </authorList>
    </citation>
    <scope>NUCLEOTIDE SEQUENCE</scope>
    <source>
        <strain evidence="12">BX8</strain>
    </source>
</reference>
<feature type="disulfide bond" description="Redox-active" evidence="10">
    <location>
        <begin position="30"/>
        <end position="33"/>
    </location>
</feature>
<evidence type="ECO:0000256" key="4">
    <source>
        <dbReference type="ARBA" id="ARBA00022982"/>
    </source>
</evidence>
<evidence type="ECO:0000256" key="3">
    <source>
        <dbReference type="ARBA" id="ARBA00022448"/>
    </source>
</evidence>
<feature type="active site" description="Nucleophile" evidence="9">
    <location>
        <position position="30"/>
    </location>
</feature>
<dbReference type="SUPFAM" id="SSF52833">
    <property type="entry name" value="Thioredoxin-like"/>
    <property type="match status" value="1"/>
</dbReference>
<evidence type="ECO:0000259" key="11">
    <source>
        <dbReference type="PROSITE" id="PS51352"/>
    </source>
</evidence>
<evidence type="ECO:0000256" key="10">
    <source>
        <dbReference type="PIRSR" id="PIRSR000077-4"/>
    </source>
</evidence>
<keyword evidence="4" id="KW-0249">Electron transport</keyword>
<dbReference type="Pfam" id="PF00085">
    <property type="entry name" value="Thioredoxin"/>
    <property type="match status" value="1"/>
</dbReference>
<keyword evidence="5 10" id="KW-1015">Disulfide bond</keyword>
<dbReference type="PANTHER" id="PTHR45663:SF11">
    <property type="entry name" value="GEO12009P1"/>
    <property type="match status" value="1"/>
</dbReference>
<feature type="site" description="Contributes to redox potential value" evidence="9">
    <location>
        <position position="31"/>
    </location>
</feature>
<comment type="similarity">
    <text evidence="1 8">Belongs to the thioredoxin family.</text>
</comment>
<dbReference type="NCBIfam" id="TIGR01068">
    <property type="entry name" value="thioredoxin"/>
    <property type="match status" value="1"/>
</dbReference>
<dbReference type="PRINTS" id="PR00421">
    <property type="entry name" value="THIOREDOXIN"/>
</dbReference>
<comment type="caution">
    <text evidence="12">The sequence shown here is derived from an EMBL/GenBank/DDBJ whole genome shotgun (WGS) entry which is preliminary data.</text>
</comment>
<dbReference type="GO" id="GO:0045454">
    <property type="term" value="P:cell redox homeostasis"/>
    <property type="evidence" value="ECO:0007669"/>
    <property type="project" value="TreeGrafter"/>
</dbReference>
<name>A0A923L132_9FIRM</name>
<evidence type="ECO:0000256" key="2">
    <source>
        <dbReference type="ARBA" id="ARBA00020570"/>
    </source>
</evidence>
<gene>
    <name evidence="12" type="primary">trxA</name>
    <name evidence="12" type="ORF">H8S23_08530</name>
</gene>
<dbReference type="FunFam" id="3.40.30.10:FF:000001">
    <property type="entry name" value="Thioredoxin"/>
    <property type="match status" value="1"/>
</dbReference>
<dbReference type="InterPro" id="IPR005746">
    <property type="entry name" value="Thioredoxin"/>
</dbReference>
<dbReference type="Proteomes" id="UP000659630">
    <property type="component" value="Unassembled WGS sequence"/>
</dbReference>
<evidence type="ECO:0000313" key="12">
    <source>
        <dbReference type="EMBL" id="MBC5581555.1"/>
    </source>
</evidence>
<dbReference type="InterPro" id="IPR013766">
    <property type="entry name" value="Thioredoxin_domain"/>
</dbReference>
<feature type="site" description="Deprotonates C-terminal active site Cys" evidence="9">
    <location>
        <position position="24"/>
    </location>
</feature>
<feature type="site" description="Contributes to redox potential value" evidence="9">
    <location>
        <position position="32"/>
    </location>
</feature>
<dbReference type="GO" id="GO:0005829">
    <property type="term" value="C:cytosol"/>
    <property type="evidence" value="ECO:0007669"/>
    <property type="project" value="TreeGrafter"/>
</dbReference>
<dbReference type="GO" id="GO:0015035">
    <property type="term" value="F:protein-disulfide reductase activity"/>
    <property type="evidence" value="ECO:0007669"/>
    <property type="project" value="UniProtKB-UniRule"/>
</dbReference>
<dbReference type="InterPro" id="IPR017937">
    <property type="entry name" value="Thioredoxin_CS"/>
</dbReference>
<dbReference type="EMBL" id="JACONZ010000002">
    <property type="protein sequence ID" value="MBC5581555.1"/>
    <property type="molecule type" value="Genomic_DNA"/>
</dbReference>
<dbReference type="PANTHER" id="PTHR45663">
    <property type="entry name" value="GEO12009P1"/>
    <property type="match status" value="1"/>
</dbReference>
<dbReference type="AlphaFoldDB" id="A0A923L132"/>
<keyword evidence="3" id="KW-0813">Transport</keyword>
<dbReference type="CDD" id="cd02947">
    <property type="entry name" value="TRX_family"/>
    <property type="match status" value="1"/>
</dbReference>
<keyword evidence="13" id="KW-1185">Reference proteome</keyword>
<dbReference type="PROSITE" id="PS51352">
    <property type="entry name" value="THIOREDOXIN_2"/>
    <property type="match status" value="1"/>
</dbReference>
<sequence>MAMEITAENFEEVVLKSTKPVVVDFWATWCGPCKMMGPVIDQLAEELAATAVVGKVNVDEQQDLAARYGVMSIPTVVLFKDGKEAQRSVGFVPKAKLRTNLGL</sequence>
<keyword evidence="6 10" id="KW-0676">Redox-active center</keyword>
<feature type="active site" description="Nucleophile" evidence="9">
    <location>
        <position position="33"/>
    </location>
</feature>
<evidence type="ECO:0000256" key="8">
    <source>
        <dbReference type="PIRNR" id="PIRNR000077"/>
    </source>
</evidence>
<organism evidence="12 13">
    <name type="scientific">Anaerofilum hominis</name>
    <dbReference type="NCBI Taxonomy" id="2763016"/>
    <lineage>
        <taxon>Bacteria</taxon>
        <taxon>Bacillati</taxon>
        <taxon>Bacillota</taxon>
        <taxon>Clostridia</taxon>
        <taxon>Eubacteriales</taxon>
        <taxon>Oscillospiraceae</taxon>
        <taxon>Anaerofilum</taxon>
    </lineage>
</organism>
<proteinExistence type="inferred from homology"/>
<evidence type="ECO:0000256" key="6">
    <source>
        <dbReference type="ARBA" id="ARBA00023284"/>
    </source>
</evidence>
<evidence type="ECO:0000313" key="13">
    <source>
        <dbReference type="Proteomes" id="UP000659630"/>
    </source>
</evidence>